<name>A0AAU7JP37_9MICO</name>
<dbReference type="GO" id="GO:0016787">
    <property type="term" value="F:hydrolase activity"/>
    <property type="evidence" value="ECO:0007669"/>
    <property type="project" value="UniProtKB-KW"/>
</dbReference>
<dbReference type="RefSeq" id="WP_406829345.1">
    <property type="nucleotide sequence ID" value="NZ_CP157483.1"/>
</dbReference>
<feature type="domain" description="BD-FAE-like" evidence="3">
    <location>
        <begin position="35"/>
        <end position="214"/>
    </location>
</feature>
<dbReference type="InterPro" id="IPR050300">
    <property type="entry name" value="GDXG_lipolytic_enzyme"/>
</dbReference>
<dbReference type="Gene3D" id="3.40.50.1820">
    <property type="entry name" value="alpha/beta hydrolase"/>
    <property type="match status" value="1"/>
</dbReference>
<dbReference type="PANTHER" id="PTHR48081">
    <property type="entry name" value="AB HYDROLASE SUPERFAMILY PROTEIN C4A8.06C"/>
    <property type="match status" value="1"/>
</dbReference>
<accession>A0AAU7JP37</accession>
<keyword evidence="1" id="KW-0378">Hydrolase</keyword>
<dbReference type="AlphaFoldDB" id="A0AAU7JP37"/>
<dbReference type="Pfam" id="PF20434">
    <property type="entry name" value="BD-FAE"/>
    <property type="match status" value="1"/>
</dbReference>
<dbReference type="InterPro" id="IPR049492">
    <property type="entry name" value="BD-FAE-like_dom"/>
</dbReference>
<sequence>MPTAGDRDPSQVLDERAGPPTRTTSYGEDAAQVYDVRLPQRVTRSLTVVVVHGGFWRQEYDRAHAGRQAQAFADAGYPVAVVEYRRPGMPGGGWPGTAQDVAAALTAIRRDPDLAHPAVLVGHSAGGQLVTWAAAQPWAHGLRGVVSLAGVVDLAHGAATQVGGDAIPAFLGGSPEQVPQAYAAADPAVLPPSVPVVLVHARDDDVVPFELSERYAAAHRGPSVRLTPVVGGGHYGLIDPEHPAFAEVARAVDLLAS</sequence>
<protein>
    <submittedName>
        <fullName evidence="4">Prolyl oligopeptidase family serine peptidase</fullName>
    </submittedName>
</protein>
<dbReference type="InterPro" id="IPR029058">
    <property type="entry name" value="AB_hydrolase_fold"/>
</dbReference>
<dbReference type="PANTHER" id="PTHR48081:SF33">
    <property type="entry name" value="KYNURENINE FORMAMIDASE"/>
    <property type="match status" value="1"/>
</dbReference>
<evidence type="ECO:0000259" key="3">
    <source>
        <dbReference type="Pfam" id="PF20434"/>
    </source>
</evidence>
<proteinExistence type="predicted"/>
<dbReference type="SUPFAM" id="SSF53474">
    <property type="entry name" value="alpha/beta-Hydrolases"/>
    <property type="match status" value="1"/>
</dbReference>
<organism evidence="4">
    <name type="scientific">Pedococcus sp. KACC 23699</name>
    <dbReference type="NCBI Taxonomy" id="3149228"/>
    <lineage>
        <taxon>Bacteria</taxon>
        <taxon>Bacillati</taxon>
        <taxon>Actinomycetota</taxon>
        <taxon>Actinomycetes</taxon>
        <taxon>Micrococcales</taxon>
        <taxon>Intrasporangiaceae</taxon>
        <taxon>Pedococcus</taxon>
    </lineage>
</organism>
<reference evidence="4" key="1">
    <citation type="submission" date="2024-05" db="EMBL/GenBank/DDBJ databases">
        <authorList>
            <person name="Kim S."/>
            <person name="Heo J."/>
            <person name="Choi H."/>
            <person name="Choi Y."/>
            <person name="Kwon S.-W."/>
            <person name="Kim Y."/>
        </authorList>
    </citation>
    <scope>NUCLEOTIDE SEQUENCE</scope>
    <source>
        <strain evidence="4">KACC 23699</strain>
    </source>
</reference>
<evidence type="ECO:0000256" key="2">
    <source>
        <dbReference type="SAM" id="MobiDB-lite"/>
    </source>
</evidence>
<evidence type="ECO:0000256" key="1">
    <source>
        <dbReference type="ARBA" id="ARBA00022801"/>
    </source>
</evidence>
<dbReference type="EMBL" id="CP157483">
    <property type="protein sequence ID" value="XBO41945.1"/>
    <property type="molecule type" value="Genomic_DNA"/>
</dbReference>
<feature type="compositionally biased region" description="Basic and acidic residues" evidence="2">
    <location>
        <begin position="1"/>
        <end position="17"/>
    </location>
</feature>
<evidence type="ECO:0000313" key="4">
    <source>
        <dbReference type="EMBL" id="XBO41945.1"/>
    </source>
</evidence>
<feature type="region of interest" description="Disordered" evidence="2">
    <location>
        <begin position="1"/>
        <end position="27"/>
    </location>
</feature>
<gene>
    <name evidence="4" type="ORF">ABEG17_10095</name>
</gene>